<reference evidence="2 3" key="1">
    <citation type="journal article" date="2018" name="Cell">
        <title>The Chara Genome: Secondary Complexity and Implications for Plant Terrestrialization.</title>
        <authorList>
            <person name="Nishiyama T."/>
            <person name="Sakayama H."/>
            <person name="Vries J.D."/>
            <person name="Buschmann H."/>
            <person name="Saint-Marcoux D."/>
            <person name="Ullrich K.K."/>
            <person name="Haas F.B."/>
            <person name="Vanderstraeten L."/>
            <person name="Becker D."/>
            <person name="Lang D."/>
            <person name="Vosolsobe S."/>
            <person name="Rombauts S."/>
            <person name="Wilhelmsson P.K.I."/>
            <person name="Janitza P."/>
            <person name="Kern R."/>
            <person name="Heyl A."/>
            <person name="Rumpler F."/>
            <person name="Villalobos L.I.A.C."/>
            <person name="Clay J.M."/>
            <person name="Skokan R."/>
            <person name="Toyoda A."/>
            <person name="Suzuki Y."/>
            <person name="Kagoshima H."/>
            <person name="Schijlen E."/>
            <person name="Tajeshwar N."/>
            <person name="Catarino B."/>
            <person name="Hetherington A.J."/>
            <person name="Saltykova A."/>
            <person name="Bonnot C."/>
            <person name="Breuninger H."/>
            <person name="Symeonidi A."/>
            <person name="Radhakrishnan G.V."/>
            <person name="Van Nieuwerburgh F."/>
            <person name="Deforce D."/>
            <person name="Chang C."/>
            <person name="Karol K.G."/>
            <person name="Hedrich R."/>
            <person name="Ulvskov P."/>
            <person name="Glockner G."/>
            <person name="Delwiche C.F."/>
            <person name="Petrasek J."/>
            <person name="Van de Peer Y."/>
            <person name="Friml J."/>
            <person name="Beilby M."/>
            <person name="Dolan L."/>
            <person name="Kohara Y."/>
            <person name="Sugano S."/>
            <person name="Fujiyama A."/>
            <person name="Delaux P.-M."/>
            <person name="Quint M."/>
            <person name="TheiBen G."/>
            <person name="Hagemann M."/>
            <person name="Harholt J."/>
            <person name="Dunand C."/>
            <person name="Zachgo S."/>
            <person name="Langdale J."/>
            <person name="Maumus F."/>
            <person name="Straeten D.V.D."/>
            <person name="Gould S.B."/>
            <person name="Rensing S.A."/>
        </authorList>
    </citation>
    <scope>NUCLEOTIDE SEQUENCE [LARGE SCALE GENOMIC DNA]</scope>
    <source>
        <strain evidence="2 3">S276</strain>
    </source>
</reference>
<organism evidence="2 3">
    <name type="scientific">Chara braunii</name>
    <name type="common">Braun's stonewort</name>
    <dbReference type="NCBI Taxonomy" id="69332"/>
    <lineage>
        <taxon>Eukaryota</taxon>
        <taxon>Viridiplantae</taxon>
        <taxon>Streptophyta</taxon>
        <taxon>Charophyceae</taxon>
        <taxon>Charales</taxon>
        <taxon>Characeae</taxon>
        <taxon>Chara</taxon>
    </lineage>
</organism>
<dbReference type="Gramene" id="GBG88591">
    <property type="protein sequence ID" value="GBG88591"/>
    <property type="gene ID" value="CBR_g48121"/>
</dbReference>
<dbReference type="Pfam" id="PF14772">
    <property type="entry name" value="NYD-SP28"/>
    <property type="match status" value="1"/>
</dbReference>
<feature type="domain" description="Dynein regulatory complex protein 1/2 N-terminal" evidence="1">
    <location>
        <begin position="30"/>
        <end position="94"/>
    </location>
</feature>
<keyword evidence="3" id="KW-1185">Reference proteome</keyword>
<dbReference type="STRING" id="69332.A0A388M209"/>
<evidence type="ECO:0000313" key="2">
    <source>
        <dbReference type="EMBL" id="GBG88591.1"/>
    </source>
</evidence>
<dbReference type="AlphaFoldDB" id="A0A388M209"/>
<dbReference type="Proteomes" id="UP000265515">
    <property type="component" value="Unassembled WGS sequence"/>
</dbReference>
<dbReference type="EMBL" id="BFEA01000683">
    <property type="protein sequence ID" value="GBG88591.1"/>
    <property type="molecule type" value="Genomic_DNA"/>
</dbReference>
<proteinExistence type="predicted"/>
<dbReference type="InterPro" id="IPR039505">
    <property type="entry name" value="DRC1/2_N"/>
</dbReference>
<accession>A0A388M209</accession>
<gene>
    <name evidence="2" type="ORF">CBR_g48121</name>
</gene>
<dbReference type="OMA" id="HERQCLE"/>
<evidence type="ECO:0000259" key="1">
    <source>
        <dbReference type="Pfam" id="PF14772"/>
    </source>
</evidence>
<sequence length="117" mass="14063">MAPKKKKGKKSRGKALSEEEKLVRAEMLALQGEEERKRRAEEFRQKMKAKEDREKRYAHINMLKIHTQWRKFIRCSKVEAMHREIEILSQEHERQCLEELDDRNYSYGDDWGLAAIC</sequence>
<comment type="caution">
    <text evidence="2">The sequence shown here is derived from an EMBL/GenBank/DDBJ whole genome shotgun (WGS) entry which is preliminary data.</text>
</comment>
<protein>
    <recommendedName>
        <fullName evidence="1">Dynein regulatory complex protein 1/2 N-terminal domain-containing protein</fullName>
    </recommendedName>
</protein>
<evidence type="ECO:0000313" key="3">
    <source>
        <dbReference type="Proteomes" id="UP000265515"/>
    </source>
</evidence>
<name>A0A388M209_CHABU</name>